<reference evidence="2 4" key="2">
    <citation type="journal article" date="2019" name="Microbiome">
        <title>Annotated bacterial chromosomes from frame-shift-corrected long-read metagenomic data.</title>
        <authorList>
            <person name="Arumugam K."/>
            <person name="Bagci C."/>
            <person name="Bessarab I."/>
            <person name="Beier S."/>
            <person name="Buchfink B."/>
            <person name="Gorska A."/>
            <person name="Qiu G."/>
            <person name="Huson D.H."/>
            <person name="Williams R.B.H."/>
        </authorList>
    </citation>
    <scope>NUCLEOTIDE SEQUENCE [LARGE SCALE GENOMIC DNA]</scope>
    <source>
        <strain evidence="2">SSA1</strain>
    </source>
</reference>
<keyword evidence="3" id="KW-1185">Reference proteome</keyword>
<name>A0A080MDB1_9PROT</name>
<evidence type="ECO:0000313" key="3">
    <source>
        <dbReference type="Proteomes" id="UP000021315"/>
    </source>
</evidence>
<evidence type="ECO:0000313" key="4">
    <source>
        <dbReference type="Proteomes" id="UP000509684"/>
    </source>
</evidence>
<dbReference type="Proteomes" id="UP000021315">
    <property type="component" value="Unassembled WGS sequence"/>
</dbReference>
<dbReference type="EMBL" id="JDST02000003">
    <property type="protein sequence ID" value="KFB78460.1"/>
    <property type="molecule type" value="Genomic_DNA"/>
</dbReference>
<dbReference type="Proteomes" id="UP000509684">
    <property type="component" value="Chromosome"/>
</dbReference>
<dbReference type="EMBL" id="CP058708">
    <property type="protein sequence ID" value="QLH49551.1"/>
    <property type="molecule type" value="Genomic_DNA"/>
</dbReference>
<protein>
    <submittedName>
        <fullName evidence="1">ABC-type uncharacterized transport system, auxiliary component</fullName>
    </submittedName>
</protein>
<gene>
    <name evidence="1" type="ORF">AW06_000073</name>
    <name evidence="2" type="ORF">HWD57_06970</name>
</gene>
<sequence length="209" mass="22979">MNRFLIWLVAGLLAGCVGGTRNLSPAEVYDFGVPVEPLAEEGRWPGVLLDIRAPHWFDARDIEYRLLYENPLKLRNYARSHWAAAPALLLSQRLRQQLGLPGVGGQIAAGCVLRFELQEFSQAFDTPQRSRGILQGQAGILDGRRQLVVAERRLLIEQSAPTADAQGGVIALVAASEELGREFAAWLNDLEKRGRLKGCRSTAGESPSH</sequence>
<dbReference type="RefSeq" id="WP_273704248.1">
    <property type="nucleotide sequence ID" value="NZ_JDST02000003.1"/>
</dbReference>
<proteinExistence type="predicted"/>
<evidence type="ECO:0000313" key="2">
    <source>
        <dbReference type="EMBL" id="QLH49551.1"/>
    </source>
</evidence>
<reference evidence="1 3" key="1">
    <citation type="submission" date="2014-02" db="EMBL/GenBank/DDBJ databases">
        <title>Expanding our view of genomic diversity in Candidatus Accumulibacter clades.</title>
        <authorList>
            <person name="Skennerton C.T."/>
            <person name="Barr J.J."/>
            <person name="Slater F.R."/>
            <person name="Bond P.L."/>
            <person name="Tyson G.W."/>
        </authorList>
    </citation>
    <scope>NUCLEOTIDE SEQUENCE [LARGE SCALE GENOMIC DNA]</scope>
    <source>
        <strain evidence="3">SK-02</strain>
    </source>
</reference>
<organism evidence="1 3">
    <name type="scientific">Candidatus Accumulibacter cognatus</name>
    <dbReference type="NCBI Taxonomy" id="2954383"/>
    <lineage>
        <taxon>Bacteria</taxon>
        <taxon>Pseudomonadati</taxon>
        <taxon>Pseudomonadota</taxon>
        <taxon>Betaproteobacteria</taxon>
        <taxon>Candidatus Accumulibacter</taxon>
    </lineage>
</organism>
<dbReference type="KEGG" id="acog:HWD57_06970"/>
<dbReference type="PROSITE" id="PS51257">
    <property type="entry name" value="PROKAR_LIPOPROTEIN"/>
    <property type="match status" value="1"/>
</dbReference>
<accession>A0A7D5NBA3</accession>
<dbReference type="STRING" id="1453999.AW06_000073"/>
<dbReference type="AlphaFoldDB" id="A0A080MDB1"/>
<reference evidence="2" key="3">
    <citation type="submission" date="2020-06" db="EMBL/GenBank/DDBJ databases">
        <authorList>
            <person name="Arumugam K."/>
            <person name="Besarab I."/>
            <person name="Haryono M."/>
            <person name="Bagci C."/>
            <person name="Beier S."/>
            <person name="Buchfink B."/>
            <person name="Gorska A."/>
            <person name="Qiu G."/>
            <person name="Huson D.H."/>
            <person name="Williams R.B."/>
        </authorList>
    </citation>
    <scope>NUCLEOTIDE SEQUENCE</scope>
    <source>
        <strain evidence="2">SSA1</strain>
    </source>
</reference>
<dbReference type="Gene3D" id="3.40.50.10610">
    <property type="entry name" value="ABC-type transport auxiliary lipoprotein component"/>
    <property type="match status" value="1"/>
</dbReference>
<evidence type="ECO:0000313" key="1">
    <source>
        <dbReference type="EMBL" id="KFB78460.1"/>
    </source>
</evidence>
<accession>A0A080MDB1</accession>
<dbReference type="SUPFAM" id="SSF159594">
    <property type="entry name" value="XCC0632-like"/>
    <property type="match status" value="1"/>
</dbReference>